<gene>
    <name evidence="2" type="ORF">RMS29_03320</name>
</gene>
<evidence type="ECO:0000256" key="1">
    <source>
        <dbReference type="SAM" id="Phobius"/>
    </source>
</evidence>
<name>A0ABU4VUI0_9HYPH</name>
<keyword evidence="1" id="KW-0472">Membrane</keyword>
<evidence type="ECO:0000313" key="3">
    <source>
        <dbReference type="Proteomes" id="UP001277561"/>
    </source>
</evidence>
<keyword evidence="3" id="KW-1185">Reference proteome</keyword>
<feature type="transmembrane region" description="Helical" evidence="1">
    <location>
        <begin position="6"/>
        <end position="24"/>
    </location>
</feature>
<sequence length="52" mass="5626">MRTLHRLISLMIAVAVPTATYLMGGEIRTEFIVLGAAMGGAYWYWGPTGAPL</sequence>
<comment type="caution">
    <text evidence="2">The sequence shown here is derived from an EMBL/GenBank/DDBJ whole genome shotgun (WGS) entry which is preliminary data.</text>
</comment>
<protein>
    <submittedName>
        <fullName evidence="2">Uncharacterized protein</fullName>
    </submittedName>
</protein>
<reference evidence="2" key="1">
    <citation type="journal article" date="2023" name="Phytobiomes J">
        <title>Deciphering the key players within the bacterial microbiota associated with aerial crown gall tumors on rhododendron: Insights into the gallobiome.</title>
        <authorList>
            <person name="Kuzmanovic N."/>
            <person name="Nesme J."/>
            <person name="Wolf J."/>
            <person name="Neumann-Schaal M."/>
            <person name="Petersen J."/>
            <person name="Fernandez-Gnecco G."/>
            <person name="Sproeer C."/>
            <person name="Bunk B."/>
            <person name="Overmann J."/>
            <person name="Sorensen S.J."/>
            <person name="Idczak E."/>
            <person name="Smalla K."/>
        </authorList>
    </citation>
    <scope>NUCLEOTIDE SEQUENCE [LARGE SCALE GENOMIC DNA]</scope>
    <source>
        <strain evidence="2">Rho-14.1</strain>
    </source>
</reference>
<proteinExistence type="predicted"/>
<dbReference type="GeneID" id="86882827"/>
<keyword evidence="1" id="KW-1133">Transmembrane helix</keyword>
<dbReference type="EMBL" id="JAVRAD010000001">
    <property type="protein sequence ID" value="MDX8328243.1"/>
    <property type="molecule type" value="Genomic_DNA"/>
</dbReference>
<keyword evidence="1" id="KW-0812">Transmembrane</keyword>
<organism evidence="2 3">
    <name type="scientific">Agrobacterium rosae</name>
    <dbReference type="NCBI Taxonomy" id="1972867"/>
    <lineage>
        <taxon>Bacteria</taxon>
        <taxon>Pseudomonadati</taxon>
        <taxon>Pseudomonadota</taxon>
        <taxon>Alphaproteobacteria</taxon>
        <taxon>Hyphomicrobiales</taxon>
        <taxon>Rhizobiaceae</taxon>
        <taxon>Rhizobium/Agrobacterium group</taxon>
        <taxon>Agrobacterium</taxon>
    </lineage>
</organism>
<evidence type="ECO:0000313" key="2">
    <source>
        <dbReference type="EMBL" id="MDX8328243.1"/>
    </source>
</evidence>
<dbReference type="RefSeq" id="WP_153366700.1">
    <property type="nucleotide sequence ID" value="NZ_CP192764.1"/>
</dbReference>
<accession>A0ABU4VUI0</accession>
<dbReference type="Proteomes" id="UP001277561">
    <property type="component" value="Unassembled WGS sequence"/>
</dbReference>